<keyword evidence="3 6" id="KW-0812">Transmembrane</keyword>
<evidence type="ECO:0000259" key="7">
    <source>
        <dbReference type="Pfam" id="PF01061"/>
    </source>
</evidence>
<dbReference type="GO" id="GO:0016020">
    <property type="term" value="C:membrane"/>
    <property type="evidence" value="ECO:0007669"/>
    <property type="project" value="UniProtKB-SubCell"/>
</dbReference>
<dbReference type="EMBL" id="QFQP01000165">
    <property type="protein sequence ID" value="PZR02889.1"/>
    <property type="molecule type" value="Genomic_DNA"/>
</dbReference>
<evidence type="ECO:0000313" key="9">
    <source>
        <dbReference type="Proteomes" id="UP000249061"/>
    </source>
</evidence>
<keyword evidence="4 6" id="KW-1133">Transmembrane helix</keyword>
<feature type="transmembrane region" description="Helical" evidence="6">
    <location>
        <begin position="131"/>
        <end position="161"/>
    </location>
</feature>
<feature type="transmembrane region" description="Helical" evidence="6">
    <location>
        <begin position="85"/>
        <end position="110"/>
    </location>
</feature>
<dbReference type="Pfam" id="PF01061">
    <property type="entry name" value="ABC2_membrane"/>
    <property type="match status" value="1"/>
</dbReference>
<dbReference type="PANTHER" id="PTHR19241">
    <property type="entry name" value="ATP-BINDING CASSETTE TRANSPORTER"/>
    <property type="match status" value="1"/>
</dbReference>
<evidence type="ECO:0000256" key="1">
    <source>
        <dbReference type="ARBA" id="ARBA00004141"/>
    </source>
</evidence>
<organism evidence="8 9">
    <name type="scientific">Archangium gephyra</name>
    <dbReference type="NCBI Taxonomy" id="48"/>
    <lineage>
        <taxon>Bacteria</taxon>
        <taxon>Pseudomonadati</taxon>
        <taxon>Myxococcota</taxon>
        <taxon>Myxococcia</taxon>
        <taxon>Myxococcales</taxon>
        <taxon>Cystobacterineae</taxon>
        <taxon>Archangiaceae</taxon>
        <taxon>Archangium</taxon>
    </lineage>
</organism>
<evidence type="ECO:0000256" key="5">
    <source>
        <dbReference type="ARBA" id="ARBA00023136"/>
    </source>
</evidence>
<keyword evidence="5 6" id="KW-0472">Membrane</keyword>
<sequence>MSTIERNTLALGSIFNKSDEASALTAASLPRHPYGADVSTLIRANIRRAMTLEFRNVVIIVRIAQILIMSFAVATLFILTPHKTIANGISIMGAIFFSALMMLIAGGAELQQTTQRLSVLYKQRDARYYPTWAYVLGSAIFRTPFSALDATAWTLIMYWAVGLDNS</sequence>
<protein>
    <recommendedName>
        <fullName evidence="7">ABC-2 type transporter transmembrane domain-containing protein</fullName>
    </recommendedName>
</protein>
<dbReference type="InterPro" id="IPR013525">
    <property type="entry name" value="ABC2_TM"/>
</dbReference>
<evidence type="ECO:0000256" key="3">
    <source>
        <dbReference type="ARBA" id="ARBA00022692"/>
    </source>
</evidence>
<evidence type="ECO:0000256" key="2">
    <source>
        <dbReference type="ARBA" id="ARBA00022448"/>
    </source>
</evidence>
<evidence type="ECO:0000256" key="6">
    <source>
        <dbReference type="SAM" id="Phobius"/>
    </source>
</evidence>
<evidence type="ECO:0000313" key="8">
    <source>
        <dbReference type="EMBL" id="PZR02889.1"/>
    </source>
</evidence>
<dbReference type="AlphaFoldDB" id="A0A2W5SID1"/>
<dbReference type="Proteomes" id="UP000249061">
    <property type="component" value="Unassembled WGS sequence"/>
</dbReference>
<comment type="subcellular location">
    <subcellularLocation>
        <location evidence="1">Membrane</location>
        <topology evidence="1">Multi-pass membrane protein</topology>
    </subcellularLocation>
</comment>
<evidence type="ECO:0000256" key="4">
    <source>
        <dbReference type="ARBA" id="ARBA00022989"/>
    </source>
</evidence>
<comment type="caution">
    <text evidence="8">The sequence shown here is derived from an EMBL/GenBank/DDBJ whole genome shotgun (WGS) entry which is preliminary data.</text>
</comment>
<feature type="domain" description="ABC-2 type transporter transmembrane" evidence="7">
    <location>
        <begin position="41"/>
        <end position="165"/>
    </location>
</feature>
<proteinExistence type="predicted"/>
<feature type="non-terminal residue" evidence="8">
    <location>
        <position position="166"/>
    </location>
</feature>
<gene>
    <name evidence="8" type="ORF">DI536_36745</name>
</gene>
<accession>A0A2W5SID1</accession>
<feature type="transmembrane region" description="Helical" evidence="6">
    <location>
        <begin position="57"/>
        <end position="79"/>
    </location>
</feature>
<name>A0A2W5SID1_9BACT</name>
<reference evidence="8 9" key="1">
    <citation type="submission" date="2017-08" db="EMBL/GenBank/DDBJ databases">
        <title>Infants hospitalized years apart are colonized by the same room-sourced microbial strains.</title>
        <authorList>
            <person name="Brooks B."/>
            <person name="Olm M.R."/>
            <person name="Firek B.A."/>
            <person name="Baker R."/>
            <person name="Thomas B.C."/>
            <person name="Morowitz M.J."/>
            <person name="Banfield J.F."/>
        </authorList>
    </citation>
    <scope>NUCLEOTIDE SEQUENCE [LARGE SCALE GENOMIC DNA]</scope>
    <source>
        <strain evidence="8">S2_003_000_R2_14</strain>
    </source>
</reference>
<keyword evidence="2" id="KW-0813">Transport</keyword>
<dbReference type="GO" id="GO:0140359">
    <property type="term" value="F:ABC-type transporter activity"/>
    <property type="evidence" value="ECO:0007669"/>
    <property type="project" value="InterPro"/>
</dbReference>